<keyword evidence="2" id="KW-0732">Signal</keyword>
<evidence type="ECO:0000256" key="2">
    <source>
        <dbReference type="SAM" id="SignalP"/>
    </source>
</evidence>
<keyword evidence="5" id="KW-1185">Reference proteome</keyword>
<dbReference type="NCBIfam" id="TIGR03370">
    <property type="entry name" value="VPLPA-CTERM"/>
    <property type="match status" value="1"/>
</dbReference>
<proteinExistence type="predicted"/>
<comment type="caution">
    <text evidence="4">The sequence shown here is derived from an EMBL/GenBank/DDBJ whole genome shotgun (WGS) entry which is preliminary data.</text>
</comment>
<evidence type="ECO:0000313" key="5">
    <source>
        <dbReference type="Proteomes" id="UP001203945"/>
    </source>
</evidence>
<evidence type="ECO:0000259" key="3">
    <source>
        <dbReference type="Pfam" id="PF14339"/>
    </source>
</evidence>
<sequence length="317" mass="32801">MSKTFLFAGATIMFAGFAANAATIPPNTVGYTLGNNGTTLLTISDLSTPGSATATAITDGAGNKVALHGITYRPKTGQLYGYSDNDDSAYLLDTRTGVATKQATLMGGTSTTALDIDFNNVLDAARVVSGADQNIVYRPNNMPQDFVTATPLFYAAGDANEGKDPQIFANAYTNAVPNPTTTVQYGIDSGTDSLVTIANNAGTLGTVGQLFLDGNPFDVSSDGGLDIFSPAEGENFAFAVLNGVTEAFSGPWLFSLPLVADAMGRINLDLVGALPRSFGQIDGFAIAPVPVPASLALLGGALGMMTVMRRRRNKAEA</sequence>
<dbReference type="InterPro" id="IPR013424">
    <property type="entry name" value="Ice-binding_C"/>
</dbReference>
<evidence type="ECO:0000256" key="1">
    <source>
        <dbReference type="SAM" id="Phobius"/>
    </source>
</evidence>
<feature type="chain" id="PRO_5045326751" evidence="2">
    <location>
        <begin position="22"/>
        <end position="317"/>
    </location>
</feature>
<accession>A0ABT1MSR8</accession>
<protein>
    <submittedName>
        <fullName evidence="4">VPLPA-CTERM sorting domain-containing protein</fullName>
    </submittedName>
</protein>
<organism evidence="4 5">
    <name type="scientific">Paracoccus albicereus</name>
    <dbReference type="NCBI Taxonomy" id="2922394"/>
    <lineage>
        <taxon>Bacteria</taxon>
        <taxon>Pseudomonadati</taxon>
        <taxon>Pseudomonadota</taxon>
        <taxon>Alphaproteobacteria</taxon>
        <taxon>Rhodobacterales</taxon>
        <taxon>Paracoccaceae</taxon>
        <taxon>Paracoccus</taxon>
    </lineage>
</organism>
<keyword evidence="1" id="KW-0812">Transmembrane</keyword>
<evidence type="ECO:0000313" key="4">
    <source>
        <dbReference type="EMBL" id="MCQ0971365.1"/>
    </source>
</evidence>
<feature type="signal peptide" evidence="2">
    <location>
        <begin position="1"/>
        <end position="21"/>
    </location>
</feature>
<name>A0ABT1MSR8_9RHOB</name>
<dbReference type="InterPro" id="IPR025507">
    <property type="entry name" value="DUF4394"/>
</dbReference>
<dbReference type="EMBL" id="JAKZEU010000004">
    <property type="protein sequence ID" value="MCQ0971365.1"/>
    <property type="molecule type" value="Genomic_DNA"/>
</dbReference>
<reference evidence="4 5" key="1">
    <citation type="submission" date="2022-03" db="EMBL/GenBank/DDBJ databases">
        <authorList>
            <person name="He Y."/>
        </authorList>
    </citation>
    <scope>NUCLEOTIDE SEQUENCE [LARGE SCALE GENOMIC DNA]</scope>
    <source>
        <strain evidence="4 5">TK19116</strain>
    </source>
</reference>
<gene>
    <name evidence="4" type="ORF">MLD63_13135</name>
</gene>
<dbReference type="RefSeq" id="WP_255330365.1">
    <property type="nucleotide sequence ID" value="NZ_JAKZEU010000004.1"/>
</dbReference>
<feature type="domain" description="DUF4394" evidence="3">
    <location>
        <begin position="43"/>
        <end position="246"/>
    </location>
</feature>
<feature type="transmembrane region" description="Helical" evidence="1">
    <location>
        <begin position="284"/>
        <end position="307"/>
    </location>
</feature>
<dbReference type="NCBIfam" id="TIGR02595">
    <property type="entry name" value="PEP_CTERM"/>
    <property type="match status" value="1"/>
</dbReference>
<dbReference type="Pfam" id="PF14339">
    <property type="entry name" value="DUF4394"/>
    <property type="match status" value="1"/>
</dbReference>
<dbReference type="Proteomes" id="UP001203945">
    <property type="component" value="Unassembled WGS sequence"/>
</dbReference>
<dbReference type="InterPro" id="IPR022472">
    <property type="entry name" value="VPLPA-CTERM"/>
</dbReference>
<keyword evidence="1" id="KW-0472">Membrane</keyword>
<keyword evidence="1" id="KW-1133">Transmembrane helix</keyword>